<feature type="domain" description="GGDEF" evidence="3">
    <location>
        <begin position="417"/>
        <end position="545"/>
    </location>
</feature>
<dbReference type="Gene3D" id="3.30.70.270">
    <property type="match status" value="1"/>
</dbReference>
<keyword evidence="5" id="KW-1185">Reference proteome</keyword>
<dbReference type="PANTHER" id="PTHR44757">
    <property type="entry name" value="DIGUANYLATE CYCLASE DGCP"/>
    <property type="match status" value="1"/>
</dbReference>
<dbReference type="Pfam" id="PF08448">
    <property type="entry name" value="PAS_4"/>
    <property type="match status" value="1"/>
</dbReference>
<dbReference type="SMART" id="SM00267">
    <property type="entry name" value="GGDEF"/>
    <property type="match status" value="1"/>
</dbReference>
<dbReference type="InterPro" id="IPR029787">
    <property type="entry name" value="Nucleotide_cyclase"/>
</dbReference>
<dbReference type="InterPro" id="IPR000160">
    <property type="entry name" value="GGDEF_dom"/>
</dbReference>
<dbReference type="Pfam" id="PF00989">
    <property type="entry name" value="PAS"/>
    <property type="match status" value="1"/>
</dbReference>
<dbReference type="CDD" id="cd01949">
    <property type="entry name" value="GGDEF"/>
    <property type="match status" value="1"/>
</dbReference>
<dbReference type="PANTHER" id="PTHR44757:SF2">
    <property type="entry name" value="BIOFILM ARCHITECTURE MAINTENANCE PROTEIN MBAA"/>
    <property type="match status" value="1"/>
</dbReference>
<feature type="domain" description="PAS" evidence="1">
    <location>
        <begin position="137"/>
        <end position="207"/>
    </location>
</feature>
<dbReference type="Pfam" id="PF00990">
    <property type="entry name" value="GGDEF"/>
    <property type="match status" value="1"/>
</dbReference>
<dbReference type="AlphaFoldDB" id="A0A1N6Z189"/>
<evidence type="ECO:0000259" key="3">
    <source>
        <dbReference type="PROSITE" id="PS50887"/>
    </source>
</evidence>
<dbReference type="InterPro" id="IPR000014">
    <property type="entry name" value="PAS"/>
</dbReference>
<feature type="domain" description="PAS" evidence="1">
    <location>
        <begin position="262"/>
        <end position="335"/>
    </location>
</feature>
<dbReference type="PROSITE" id="PS50887">
    <property type="entry name" value="GGDEF"/>
    <property type="match status" value="1"/>
</dbReference>
<dbReference type="NCBIfam" id="TIGR00254">
    <property type="entry name" value="GGDEF"/>
    <property type="match status" value="1"/>
</dbReference>
<dbReference type="InterPro" id="IPR052155">
    <property type="entry name" value="Biofilm_reg_signaling"/>
</dbReference>
<dbReference type="SUPFAM" id="SSF55785">
    <property type="entry name" value="PYP-like sensor domain (PAS domain)"/>
    <property type="match status" value="3"/>
</dbReference>
<dbReference type="InterPro" id="IPR013656">
    <property type="entry name" value="PAS_4"/>
</dbReference>
<dbReference type="PROSITE" id="PS50112">
    <property type="entry name" value="PAS"/>
    <property type="match status" value="2"/>
</dbReference>
<dbReference type="RefSeq" id="WP_076545467.1">
    <property type="nucleotide sequence ID" value="NZ_FTNC01000016.1"/>
</dbReference>
<gene>
    <name evidence="4" type="ORF">SAMN05421834_11611</name>
</gene>
<dbReference type="STRING" id="56779.SAMN05421834_11611"/>
<name>A0A1N6Z189_9FIRM</name>
<evidence type="ECO:0000313" key="4">
    <source>
        <dbReference type="EMBL" id="SIR20491.1"/>
    </source>
</evidence>
<dbReference type="Proteomes" id="UP000185669">
    <property type="component" value="Unassembled WGS sequence"/>
</dbReference>
<dbReference type="SUPFAM" id="SSF55073">
    <property type="entry name" value="Nucleotide cyclase"/>
    <property type="match status" value="1"/>
</dbReference>
<dbReference type="EMBL" id="FTNC01000016">
    <property type="protein sequence ID" value="SIR20491.1"/>
    <property type="molecule type" value="Genomic_DNA"/>
</dbReference>
<proteinExistence type="predicted"/>
<dbReference type="Gene3D" id="3.30.450.20">
    <property type="entry name" value="PAS domain"/>
    <property type="match status" value="3"/>
</dbReference>
<organism evidence="4 5">
    <name type="scientific">Halanaerobium kushneri</name>
    <dbReference type="NCBI Taxonomy" id="56779"/>
    <lineage>
        <taxon>Bacteria</taxon>
        <taxon>Bacillati</taxon>
        <taxon>Bacillota</taxon>
        <taxon>Clostridia</taxon>
        <taxon>Halanaerobiales</taxon>
        <taxon>Halanaerobiaceae</taxon>
        <taxon>Halanaerobium</taxon>
    </lineage>
</organism>
<dbReference type="NCBIfam" id="TIGR00229">
    <property type="entry name" value="sensory_box"/>
    <property type="match status" value="2"/>
</dbReference>
<dbReference type="CDD" id="cd00130">
    <property type="entry name" value="PAS"/>
    <property type="match status" value="1"/>
</dbReference>
<dbReference type="InterPro" id="IPR000700">
    <property type="entry name" value="PAS-assoc_C"/>
</dbReference>
<dbReference type="PROSITE" id="PS50113">
    <property type="entry name" value="PAC"/>
    <property type="match status" value="2"/>
</dbReference>
<protein>
    <submittedName>
        <fullName evidence="4">PAS domain S-box-containing protein/diguanylate cyclase (GGDEF) domain-containing protein</fullName>
    </submittedName>
</protein>
<dbReference type="Pfam" id="PF13426">
    <property type="entry name" value="PAS_9"/>
    <property type="match status" value="1"/>
</dbReference>
<feature type="domain" description="PAC" evidence="2">
    <location>
        <begin position="338"/>
        <end position="388"/>
    </location>
</feature>
<dbReference type="InterPro" id="IPR013767">
    <property type="entry name" value="PAS_fold"/>
</dbReference>
<dbReference type="InterPro" id="IPR043128">
    <property type="entry name" value="Rev_trsase/Diguanyl_cyclase"/>
</dbReference>
<dbReference type="OrthoDB" id="9783388at2"/>
<reference evidence="5" key="1">
    <citation type="submission" date="2017-01" db="EMBL/GenBank/DDBJ databases">
        <authorList>
            <person name="Varghese N."/>
            <person name="Submissions S."/>
        </authorList>
    </citation>
    <scope>NUCLEOTIDE SEQUENCE [LARGE SCALE GENOMIC DNA]</scope>
    <source>
        <strain evidence="5">ATCC 700103</strain>
    </source>
</reference>
<evidence type="ECO:0000313" key="5">
    <source>
        <dbReference type="Proteomes" id="UP000185669"/>
    </source>
</evidence>
<sequence>MSKRAVDNLIEKKVNENIVNNLEQKICYYKDPYTYKMANLSYAKFLGKDPGDFLDEDIFNILAAAEAEKVIAENIDIFVDKKIIEKEIWTKNSRGENKLLLIKKIPIFNQTGDVENIFCQAKDITNHNILENELRRNRDSLKRIIETIPDIVFLINKQGDILDLWTGDESKLLYTKEEALNKNLKDFLSQEAFKRYKEKITQLFNQNESVTFDYSLIINESRKYFEAKMLNLKNQPKKPKRIIVSVRDISERKENSLKLKKLSREYETILSNVENAIFLINVESGKFRYQRLNSFHEKATGLKTKEVAGKTPIEIFGEKVGPELEKKYRRCLDKKSSISYEEELTLPAGKRVWLTKLTPVINKGEVEKIVGSSLDITENKKKEREIKYLSLHDEMTELYNRRYFENEMERLDSSRKLPVAILIADLDNLKYVNDNFGHQQGDNYIITAAQMIKESIRGIDIAARIGGDEFALILPETDSDEAEKICNRIKEKESDYLKQKNLIEIFSISIGYAVKKSEEISLEEVFRKADKRMYANKAKNKSKKK</sequence>
<dbReference type="InterPro" id="IPR035965">
    <property type="entry name" value="PAS-like_dom_sf"/>
</dbReference>
<evidence type="ECO:0000259" key="1">
    <source>
        <dbReference type="PROSITE" id="PS50112"/>
    </source>
</evidence>
<accession>A0A1N6Z189</accession>
<dbReference type="GO" id="GO:0006355">
    <property type="term" value="P:regulation of DNA-templated transcription"/>
    <property type="evidence" value="ECO:0007669"/>
    <property type="project" value="InterPro"/>
</dbReference>
<feature type="domain" description="PAC" evidence="2">
    <location>
        <begin position="84"/>
        <end position="136"/>
    </location>
</feature>
<evidence type="ECO:0000259" key="2">
    <source>
        <dbReference type="PROSITE" id="PS50113"/>
    </source>
</evidence>